<sequence length="145" mass="14932">MPAGKARAARLIGFLGILAGIVLILGGGIVWGMVSSQLAAEKITVSEDAAFLAGADVRGPLTAFAQADIINHHALAASDGKTYAELEQDDPVRATMMNASFLRASLFTSVVSFGVAAFAIGLGLVIGAIGWVLTVLVPRQVIARD</sequence>
<feature type="transmembrane region" description="Helical" evidence="1">
    <location>
        <begin position="12"/>
        <end position="34"/>
    </location>
</feature>
<keyword evidence="1" id="KW-0812">Transmembrane</keyword>
<organism evidence="2 3">
    <name type="scientific">Labedella populi</name>
    <dbReference type="NCBI Taxonomy" id="2498850"/>
    <lineage>
        <taxon>Bacteria</taxon>
        <taxon>Bacillati</taxon>
        <taxon>Actinomycetota</taxon>
        <taxon>Actinomycetes</taxon>
        <taxon>Micrococcales</taxon>
        <taxon>Microbacteriaceae</taxon>
        <taxon>Labedella</taxon>
    </lineage>
</organism>
<dbReference type="OrthoDB" id="5243687at2"/>
<dbReference type="EMBL" id="RZNC01000001">
    <property type="protein sequence ID" value="RWZ68734.1"/>
    <property type="molecule type" value="Genomic_DNA"/>
</dbReference>
<keyword evidence="1" id="KW-1133">Transmembrane helix</keyword>
<keyword evidence="1" id="KW-0472">Membrane</keyword>
<evidence type="ECO:0000313" key="2">
    <source>
        <dbReference type="EMBL" id="RWZ68734.1"/>
    </source>
</evidence>
<dbReference type="AlphaFoldDB" id="A0A444QGS6"/>
<dbReference type="Proteomes" id="UP000288603">
    <property type="component" value="Unassembled WGS sequence"/>
</dbReference>
<proteinExistence type="predicted"/>
<evidence type="ECO:0000313" key="3">
    <source>
        <dbReference type="Proteomes" id="UP000288603"/>
    </source>
</evidence>
<keyword evidence="2" id="KW-0560">Oxidoreductase</keyword>
<gene>
    <name evidence="2" type="ORF">ELQ92_02660</name>
</gene>
<protein>
    <submittedName>
        <fullName evidence="2">Aromatic ring-opening dioxygenase LigA</fullName>
    </submittedName>
</protein>
<name>A0A444QGS6_9MICO</name>
<accession>A0A444QGS6</accession>
<feature type="transmembrane region" description="Helical" evidence="1">
    <location>
        <begin position="106"/>
        <end position="137"/>
    </location>
</feature>
<dbReference type="GO" id="GO:0051213">
    <property type="term" value="F:dioxygenase activity"/>
    <property type="evidence" value="ECO:0007669"/>
    <property type="project" value="UniProtKB-KW"/>
</dbReference>
<comment type="caution">
    <text evidence="2">The sequence shown here is derived from an EMBL/GenBank/DDBJ whole genome shotgun (WGS) entry which is preliminary data.</text>
</comment>
<keyword evidence="2" id="KW-0223">Dioxygenase</keyword>
<reference evidence="2 3" key="1">
    <citation type="submission" date="2018-12" db="EMBL/GenBank/DDBJ databases">
        <authorList>
            <person name="Li F."/>
        </authorList>
    </citation>
    <scope>NUCLEOTIDE SEQUENCE [LARGE SCALE GENOMIC DNA]</scope>
    <source>
        <strain evidence="2 3">8H24J-4-2</strain>
    </source>
</reference>
<evidence type="ECO:0000256" key="1">
    <source>
        <dbReference type="SAM" id="Phobius"/>
    </source>
</evidence>
<keyword evidence="3" id="KW-1185">Reference proteome</keyword>